<reference evidence="2 3" key="1">
    <citation type="journal article" date="2023" name="Nucleic Acids Res.">
        <title>The hologenome of Daphnia magna reveals possible DNA methylation and microbiome-mediated evolution of the host genome.</title>
        <authorList>
            <person name="Chaturvedi A."/>
            <person name="Li X."/>
            <person name="Dhandapani V."/>
            <person name="Marshall H."/>
            <person name="Kissane S."/>
            <person name="Cuenca-Cambronero M."/>
            <person name="Asole G."/>
            <person name="Calvet F."/>
            <person name="Ruiz-Romero M."/>
            <person name="Marangio P."/>
            <person name="Guigo R."/>
            <person name="Rago D."/>
            <person name="Mirbahai L."/>
            <person name="Eastwood N."/>
            <person name="Colbourne J.K."/>
            <person name="Zhou J."/>
            <person name="Mallon E."/>
            <person name="Orsini L."/>
        </authorList>
    </citation>
    <scope>NUCLEOTIDE SEQUENCE [LARGE SCALE GENOMIC DNA]</scope>
    <source>
        <strain evidence="2">LRV0_1</strain>
    </source>
</reference>
<feature type="region of interest" description="Disordered" evidence="1">
    <location>
        <begin position="1"/>
        <end position="20"/>
    </location>
</feature>
<evidence type="ECO:0000313" key="3">
    <source>
        <dbReference type="Proteomes" id="UP001234178"/>
    </source>
</evidence>
<dbReference type="EMBL" id="JAOYFB010000003">
    <property type="protein sequence ID" value="KAK4011241.1"/>
    <property type="molecule type" value="Genomic_DNA"/>
</dbReference>
<gene>
    <name evidence="2" type="ORF">OUZ56_020354</name>
</gene>
<evidence type="ECO:0000313" key="2">
    <source>
        <dbReference type="EMBL" id="KAK4011241.1"/>
    </source>
</evidence>
<keyword evidence="3" id="KW-1185">Reference proteome</keyword>
<protein>
    <submittedName>
        <fullName evidence="2">Uncharacterized protein</fullName>
    </submittedName>
</protein>
<organism evidence="2 3">
    <name type="scientific">Daphnia magna</name>
    <dbReference type="NCBI Taxonomy" id="35525"/>
    <lineage>
        <taxon>Eukaryota</taxon>
        <taxon>Metazoa</taxon>
        <taxon>Ecdysozoa</taxon>
        <taxon>Arthropoda</taxon>
        <taxon>Crustacea</taxon>
        <taxon>Branchiopoda</taxon>
        <taxon>Diplostraca</taxon>
        <taxon>Cladocera</taxon>
        <taxon>Anomopoda</taxon>
        <taxon>Daphniidae</taxon>
        <taxon>Daphnia</taxon>
    </lineage>
</organism>
<accession>A0ABQ9ZE96</accession>
<name>A0ABQ9ZE96_9CRUS</name>
<proteinExistence type="predicted"/>
<sequence>MKHYSPMFGHPPLAKEANQFPLVKSKEKPRLLQQSTNMMLDHQRKSTAVAKPVIGKDVEYLRILGQTTALL</sequence>
<evidence type="ECO:0000256" key="1">
    <source>
        <dbReference type="SAM" id="MobiDB-lite"/>
    </source>
</evidence>
<comment type="caution">
    <text evidence="2">The sequence shown here is derived from an EMBL/GenBank/DDBJ whole genome shotgun (WGS) entry which is preliminary data.</text>
</comment>
<dbReference type="Proteomes" id="UP001234178">
    <property type="component" value="Unassembled WGS sequence"/>
</dbReference>